<reference evidence="1 2" key="1">
    <citation type="journal article" date="2011" name="Genome Res.">
        <title>Comparative genomics of citric-acid-producing Aspergillus niger ATCC 1015 versus enzyme-producing CBS 513.88.</title>
        <authorList>
            <person name="Andersen M.R."/>
            <person name="Salazar M.P."/>
            <person name="Schaap P.J."/>
            <person name="van de Vondervoort P.J."/>
            <person name="Culley D."/>
            <person name="Thykaer J."/>
            <person name="Frisvad J.C."/>
            <person name="Nielsen K.F."/>
            <person name="Albang R."/>
            <person name="Albermann K."/>
            <person name="Berka R.M."/>
            <person name="Braus G.H."/>
            <person name="Braus-Stromeyer S.A."/>
            <person name="Corrochano L.M."/>
            <person name="Dai Z."/>
            <person name="van Dijck P.W."/>
            <person name="Hofmann G."/>
            <person name="Lasure L.L."/>
            <person name="Magnuson J.K."/>
            <person name="Menke H."/>
            <person name="Meijer M."/>
            <person name="Meijer S.L."/>
            <person name="Nielsen J.B."/>
            <person name="Nielsen M.L."/>
            <person name="van Ooyen A.J."/>
            <person name="Pel H.J."/>
            <person name="Poulsen L."/>
            <person name="Samson R.A."/>
            <person name="Stam H."/>
            <person name="Tsang A."/>
            <person name="van den Brink J.M."/>
            <person name="Atkins A."/>
            <person name="Aerts A."/>
            <person name="Shapiro H."/>
            <person name="Pangilinan J."/>
            <person name="Salamov A."/>
            <person name="Lou Y."/>
            <person name="Lindquist E."/>
            <person name="Lucas S."/>
            <person name="Grimwood J."/>
            <person name="Grigoriev I.V."/>
            <person name="Kubicek C.P."/>
            <person name="Martinez D."/>
            <person name="van Peij N.N."/>
            <person name="Roubos J.A."/>
            <person name="Nielsen J."/>
            <person name="Baker S.E."/>
        </authorList>
    </citation>
    <scope>NUCLEOTIDE SEQUENCE [LARGE SCALE GENOMIC DNA]</scope>
    <source>
        <strain evidence="2">ATCC 1015 / CBS 113.46 / FGSC A1144 / LSHB Ac4 / NCTC 3858a / NRRL 328 / USDA 3528.7</strain>
    </source>
</reference>
<dbReference type="VEuPathDB" id="FungiDB:ASPNIDRAFT2_1131700"/>
<evidence type="ECO:0000313" key="2">
    <source>
        <dbReference type="Proteomes" id="UP000009038"/>
    </source>
</evidence>
<proteinExistence type="predicted"/>
<comment type="caution">
    <text evidence="1">The sequence shown here is derived from an EMBL/GenBank/DDBJ whole genome shotgun (WGS) entry which is preliminary data.</text>
</comment>
<dbReference type="EMBL" id="ACJE01000004">
    <property type="protein sequence ID" value="EHA26193.1"/>
    <property type="molecule type" value="Genomic_DNA"/>
</dbReference>
<accession>G3XQU5</accession>
<dbReference type="OrthoDB" id="4497196at2759"/>
<dbReference type="HOGENOM" id="CLU_117256_0_0_1"/>
<name>G3XQU5_ASPNA</name>
<organism evidence="1 2">
    <name type="scientific">Aspergillus niger (strain ATCC 1015 / CBS 113.46 / FGSC A1144 / LSHB Ac4 / NCTC 3858a / NRRL 328 / USDA 3528.7)</name>
    <dbReference type="NCBI Taxonomy" id="380704"/>
    <lineage>
        <taxon>Eukaryota</taxon>
        <taxon>Fungi</taxon>
        <taxon>Dikarya</taxon>
        <taxon>Ascomycota</taxon>
        <taxon>Pezizomycotina</taxon>
        <taxon>Eurotiomycetes</taxon>
        <taxon>Eurotiomycetidae</taxon>
        <taxon>Eurotiales</taxon>
        <taxon>Aspergillaceae</taxon>
        <taxon>Aspergillus</taxon>
        <taxon>Aspergillus subgen. Circumdati</taxon>
    </lineage>
</organism>
<protein>
    <submittedName>
        <fullName evidence="1">Uncharacterized protein</fullName>
    </submittedName>
</protein>
<gene>
    <name evidence="1" type="ORF">ASPNIDRAFT_36383</name>
</gene>
<sequence>MIDPLAYAKMDPWPQSLIEAWEEYKFFVYLINPKKMAFLNYRSASDEEDFADTSDWRFKRVHLAIEWGKVALSATEARLHVLCTYQNAFEDTKAIDGHIEQANANLNSARDAVREAGVNYRSISEANSMVRLGYWANMAREPPCKKGIPYEDYDEESNPH</sequence>
<dbReference type="Proteomes" id="UP000009038">
    <property type="component" value="Unassembled WGS sequence"/>
</dbReference>
<evidence type="ECO:0000313" key="1">
    <source>
        <dbReference type="EMBL" id="EHA26193.1"/>
    </source>
</evidence>
<dbReference type="AlphaFoldDB" id="G3XQU5"/>